<dbReference type="GO" id="GO:0006457">
    <property type="term" value="P:protein folding"/>
    <property type="evidence" value="ECO:0007669"/>
    <property type="project" value="TreeGrafter"/>
</dbReference>
<dbReference type="PROSITE" id="PS51501">
    <property type="entry name" value="ZF_DNL"/>
    <property type="match status" value="1"/>
</dbReference>
<dbReference type="Pfam" id="PF05180">
    <property type="entry name" value="zf-DNL"/>
    <property type="match status" value="1"/>
</dbReference>
<keyword evidence="8" id="KW-1185">Reference proteome</keyword>
<keyword evidence="3" id="KW-0862">Zinc</keyword>
<dbReference type="Proteomes" id="UP001163823">
    <property type="component" value="Chromosome 3"/>
</dbReference>
<evidence type="ECO:0000256" key="4">
    <source>
        <dbReference type="PROSITE-ProRule" id="PRU00834"/>
    </source>
</evidence>
<keyword evidence="1" id="KW-0479">Metal-binding</keyword>
<feature type="compositionally biased region" description="Basic and acidic residues" evidence="5">
    <location>
        <begin position="56"/>
        <end position="69"/>
    </location>
</feature>
<evidence type="ECO:0000256" key="2">
    <source>
        <dbReference type="ARBA" id="ARBA00022771"/>
    </source>
</evidence>
<dbReference type="GO" id="GO:0008270">
    <property type="term" value="F:zinc ion binding"/>
    <property type="evidence" value="ECO:0007669"/>
    <property type="project" value="UniProtKB-KW"/>
</dbReference>
<proteinExistence type="predicted"/>
<evidence type="ECO:0000256" key="5">
    <source>
        <dbReference type="SAM" id="MobiDB-lite"/>
    </source>
</evidence>
<dbReference type="InterPro" id="IPR007853">
    <property type="entry name" value="Znf_DNL-typ"/>
</dbReference>
<evidence type="ECO:0000313" key="8">
    <source>
        <dbReference type="Proteomes" id="UP001163823"/>
    </source>
</evidence>
<dbReference type="InterPro" id="IPR024158">
    <property type="entry name" value="Mt_import_TIM15"/>
</dbReference>
<feature type="region of interest" description="Disordered" evidence="5">
    <location>
        <begin position="51"/>
        <end position="84"/>
    </location>
</feature>
<evidence type="ECO:0000313" key="7">
    <source>
        <dbReference type="EMBL" id="KAJ7975047.1"/>
    </source>
</evidence>
<accession>A0AAD7Q5A4</accession>
<gene>
    <name evidence="7" type="ORF">O6P43_005020</name>
</gene>
<sequence>MAARILQRRLISLFERNQPQNPLLSSPSWQFFPSTSAILNRFGFYEREIQTQSNRSSHDGKDLESREASMLKSSSDAEYVSLPTDSEDKSAVKFSANSNLRPSSRHDLAMIFTCKVCETRSVKTVCRESYEKGVVVVRCGGCDNLHLMADNLGWFGKPGSVEDFLAARGEEVKKGSVDTLSLTVDDLAGRKP</sequence>
<dbReference type="PANTHER" id="PTHR20922">
    <property type="entry name" value="DNL-TYPE ZINC FINGER PROTEIN"/>
    <property type="match status" value="1"/>
</dbReference>
<evidence type="ECO:0000256" key="1">
    <source>
        <dbReference type="ARBA" id="ARBA00022723"/>
    </source>
</evidence>
<feature type="domain" description="DNL-type" evidence="6">
    <location>
        <begin position="103"/>
        <end position="192"/>
    </location>
</feature>
<reference evidence="7" key="1">
    <citation type="journal article" date="2023" name="Science">
        <title>Elucidation of the pathway for biosynthesis of saponin adjuvants from the soapbark tree.</title>
        <authorList>
            <person name="Reed J."/>
            <person name="Orme A."/>
            <person name="El-Demerdash A."/>
            <person name="Owen C."/>
            <person name="Martin L.B.B."/>
            <person name="Misra R.C."/>
            <person name="Kikuchi S."/>
            <person name="Rejzek M."/>
            <person name="Martin A.C."/>
            <person name="Harkess A."/>
            <person name="Leebens-Mack J."/>
            <person name="Louveau T."/>
            <person name="Stephenson M.J."/>
            <person name="Osbourn A."/>
        </authorList>
    </citation>
    <scope>NUCLEOTIDE SEQUENCE</scope>
    <source>
        <strain evidence="7">S10</strain>
    </source>
</reference>
<protein>
    <submittedName>
        <fullName evidence="7">DNL-type zinc finger protein</fullName>
    </submittedName>
</protein>
<name>A0AAD7Q5A4_QUISA</name>
<dbReference type="AlphaFoldDB" id="A0AAD7Q5A4"/>
<dbReference type="GO" id="GO:0005739">
    <property type="term" value="C:mitochondrion"/>
    <property type="evidence" value="ECO:0007669"/>
    <property type="project" value="TreeGrafter"/>
</dbReference>
<organism evidence="7 8">
    <name type="scientific">Quillaja saponaria</name>
    <name type="common">Soap bark tree</name>
    <dbReference type="NCBI Taxonomy" id="32244"/>
    <lineage>
        <taxon>Eukaryota</taxon>
        <taxon>Viridiplantae</taxon>
        <taxon>Streptophyta</taxon>
        <taxon>Embryophyta</taxon>
        <taxon>Tracheophyta</taxon>
        <taxon>Spermatophyta</taxon>
        <taxon>Magnoliopsida</taxon>
        <taxon>eudicotyledons</taxon>
        <taxon>Gunneridae</taxon>
        <taxon>Pentapetalae</taxon>
        <taxon>rosids</taxon>
        <taxon>fabids</taxon>
        <taxon>Fabales</taxon>
        <taxon>Quillajaceae</taxon>
        <taxon>Quillaja</taxon>
    </lineage>
</organism>
<dbReference type="EMBL" id="JARAOO010000003">
    <property type="protein sequence ID" value="KAJ7975047.1"/>
    <property type="molecule type" value="Genomic_DNA"/>
</dbReference>
<keyword evidence="2 4" id="KW-0863">Zinc-finger</keyword>
<evidence type="ECO:0000256" key="3">
    <source>
        <dbReference type="ARBA" id="ARBA00022833"/>
    </source>
</evidence>
<comment type="caution">
    <text evidence="7">The sequence shown here is derived from an EMBL/GenBank/DDBJ whole genome shotgun (WGS) entry which is preliminary data.</text>
</comment>
<dbReference type="PANTHER" id="PTHR20922:SF13">
    <property type="entry name" value="DNL-TYPE ZINC FINGER PROTEIN"/>
    <property type="match status" value="1"/>
</dbReference>
<evidence type="ECO:0000259" key="6">
    <source>
        <dbReference type="PROSITE" id="PS51501"/>
    </source>
</evidence>
<dbReference type="GO" id="GO:0030150">
    <property type="term" value="P:protein import into mitochondrial matrix"/>
    <property type="evidence" value="ECO:0007669"/>
    <property type="project" value="TreeGrafter"/>
</dbReference>
<dbReference type="GO" id="GO:0051087">
    <property type="term" value="F:protein-folding chaperone binding"/>
    <property type="evidence" value="ECO:0007669"/>
    <property type="project" value="TreeGrafter"/>
</dbReference>
<dbReference type="GO" id="GO:0050821">
    <property type="term" value="P:protein stabilization"/>
    <property type="evidence" value="ECO:0007669"/>
    <property type="project" value="TreeGrafter"/>
</dbReference>
<dbReference type="KEGG" id="qsa:O6P43_005020"/>